<dbReference type="PIRSF" id="PIRSF000853">
    <property type="entry name" value="PPDK"/>
    <property type="match status" value="1"/>
</dbReference>
<feature type="binding site" evidence="13">
    <location>
        <position position="770"/>
    </location>
    <ligand>
        <name>Mg(2+)</name>
        <dbReference type="ChEBI" id="CHEBI:18420"/>
    </ligand>
</feature>
<name>A0A5J4VT51_9EUKA</name>
<dbReference type="GO" id="GO:0005524">
    <property type="term" value="F:ATP binding"/>
    <property type="evidence" value="ECO:0007669"/>
    <property type="project" value="UniProtKB-UniRule"/>
</dbReference>
<dbReference type="GO" id="GO:0046872">
    <property type="term" value="F:metal ion binding"/>
    <property type="evidence" value="ECO:0007669"/>
    <property type="project" value="UniProtKB-UniRule"/>
</dbReference>
<dbReference type="SUPFAM" id="SSF51621">
    <property type="entry name" value="Phosphoenolpyruvate/pyruvate domain"/>
    <property type="match status" value="1"/>
</dbReference>
<comment type="caution">
    <text evidence="17">The sequence shown here is derived from an EMBL/GenBank/DDBJ whole genome shotgun (WGS) entry which is preliminary data.</text>
</comment>
<evidence type="ECO:0000256" key="9">
    <source>
        <dbReference type="ARBA" id="ARBA00022842"/>
    </source>
</evidence>
<dbReference type="InterPro" id="IPR040442">
    <property type="entry name" value="Pyrv_kinase-like_dom_sf"/>
</dbReference>
<dbReference type="NCBIfam" id="NF004531">
    <property type="entry name" value="PRK05878.1"/>
    <property type="match status" value="1"/>
</dbReference>
<dbReference type="PROSITE" id="PS00742">
    <property type="entry name" value="PEP_ENZYMES_2"/>
    <property type="match status" value="1"/>
</dbReference>
<feature type="domain" description="PEP-utilising enzyme mobile" evidence="14">
    <location>
        <begin position="417"/>
        <end position="499"/>
    </location>
</feature>
<dbReference type="InterPro" id="IPR010121">
    <property type="entry name" value="Pyruvate_phosphate_dikinase"/>
</dbReference>
<dbReference type="Gene3D" id="3.20.20.60">
    <property type="entry name" value="Phosphoenolpyruvate-binding domains"/>
    <property type="match status" value="1"/>
</dbReference>
<dbReference type="EMBL" id="SNRW01005093">
    <property type="protein sequence ID" value="KAA6385814.1"/>
    <property type="molecule type" value="Genomic_DNA"/>
</dbReference>
<dbReference type="OrthoDB" id="10256745at2759"/>
<dbReference type="Gene3D" id="3.50.30.10">
    <property type="entry name" value="Phosphohistidine domain"/>
    <property type="match status" value="1"/>
</dbReference>
<dbReference type="SUPFAM" id="SSF56059">
    <property type="entry name" value="Glutathione synthetase ATP-binding domain-like"/>
    <property type="match status" value="1"/>
</dbReference>
<keyword evidence="5 13" id="KW-0479">Metal-binding</keyword>
<evidence type="ECO:0000256" key="12">
    <source>
        <dbReference type="PIRSR" id="PIRSR000853-2"/>
    </source>
</evidence>
<dbReference type="Gene3D" id="1.20.80.30">
    <property type="match status" value="1"/>
</dbReference>
<dbReference type="Gene3D" id="1.10.189.10">
    <property type="entry name" value="Pyruvate Phosphate Dikinase, domain 2"/>
    <property type="match status" value="1"/>
</dbReference>
<evidence type="ECO:0000259" key="15">
    <source>
        <dbReference type="Pfam" id="PF01326"/>
    </source>
</evidence>
<evidence type="ECO:0000313" key="18">
    <source>
        <dbReference type="Proteomes" id="UP000324800"/>
    </source>
</evidence>
<feature type="domain" description="Pyruvate phosphate dikinase AMP/ATP-binding" evidence="15">
    <location>
        <begin position="297"/>
        <end position="349"/>
    </location>
</feature>
<dbReference type="GO" id="GO:0016301">
    <property type="term" value="F:kinase activity"/>
    <property type="evidence" value="ECO:0007669"/>
    <property type="project" value="UniProtKB-UniRule"/>
</dbReference>
<feature type="binding site" evidence="12">
    <location>
        <position position="767"/>
    </location>
    <ligand>
        <name>substrate</name>
    </ligand>
</feature>
<keyword evidence="17" id="KW-0670">Pyruvate</keyword>
<feature type="binding site" evidence="12">
    <location>
        <position position="770"/>
    </location>
    <ligand>
        <name>substrate</name>
    </ligand>
</feature>
<sequence>MGKKYVFLFDEHPKPSKEILGGKGYGLAVMSKIGLPVPYGFTITTEACQFGKDLPKDILADIDDRLKKLELKSKKGFGDVKNPLLVSVRSGAAISMPGMMDTVLNLGLNFETRKGLADLTKNPRFAADSFRRFIQMFGNVVMEIEHEKFEKVLSGVKSKYNRKLDTELVTEELDEVITAYLELVKKEKGDFPLDPKVQLRMAIDAVFGSWNNPRAITYRRLNDIRGLIGTAVNVQMMVFGNTGDESGTGVGFTRNPSTGEKGMYGEYLLNAQGEDVVAGIRTPHPIKIMEQELPETYLELVAVFQKLENHFKDMQDIEFTVENKKLFMLQTRNGKRTAFAAIRVAREMVQEGFIDKEEALMRIDANSVAQVLFPQLDKKDKEKFTVLAKGLAASPGAAIGKLAFTADEVVQRVKAGEKNIILAREETSPDDIEGMDRAKGIVTARGGLTSHAAVVARGMGKCCVSGAGDLHIDAAKRQITIGDKVIGPDDYVTLDGSSGEIFAGQIKVVDVAVSEDFQTILTWANEIKKLGVRTNAETPRDAKQGHLFGAEGIGLARTEHMFFQGDRIRNIREMILADKTEGREIALAKLLPHQRGDFKELLAVNEGLPVNIRLLDPPLHEFLPTTDADIKVMASDMHITEDQVRQLCDKMHETNPMLGFRGVRLGVVYPEISKMQVRAIFEAAAENVKEKSDFKFGGIEVMIPVLAHEKEMSFMRELCVTQIEDVLKENGLTKTRVPYTVGVMMELPRACLRAEQIAKDAEFFSFGTNDLTQTTLGYSRDDAGKFIPIYLEKNIYEKDPFQCIDQDGVGELIRLAVERGRKGRPGLKCGICGEHGGEPSSIDFCHRTGLNYVSCSPFRVPTARIAAAQAVIRAKRNK</sequence>
<evidence type="ECO:0000256" key="8">
    <source>
        <dbReference type="ARBA" id="ARBA00022840"/>
    </source>
</evidence>
<evidence type="ECO:0000256" key="7">
    <source>
        <dbReference type="ARBA" id="ARBA00022777"/>
    </source>
</evidence>
<feature type="binding site" evidence="12">
    <location>
        <position position="557"/>
    </location>
    <ligand>
        <name>substrate</name>
    </ligand>
</feature>
<gene>
    <name evidence="17" type="ORF">EZS28_018661</name>
</gene>
<dbReference type="EC" id="2.7.9.1" evidence="3 10"/>
<dbReference type="InterPro" id="IPR036637">
    <property type="entry name" value="Phosphohistidine_dom_sf"/>
</dbReference>
<evidence type="ECO:0000256" key="13">
    <source>
        <dbReference type="PIRSR" id="PIRSR000853-3"/>
    </source>
</evidence>
<accession>A0A5J4VT51</accession>
<evidence type="ECO:0000256" key="10">
    <source>
        <dbReference type="PIRNR" id="PIRNR000853"/>
    </source>
</evidence>
<comment type="catalytic activity">
    <reaction evidence="10">
        <text>pyruvate + phosphate + ATP = phosphoenolpyruvate + AMP + diphosphate + H(+)</text>
        <dbReference type="Rhea" id="RHEA:10756"/>
        <dbReference type="ChEBI" id="CHEBI:15361"/>
        <dbReference type="ChEBI" id="CHEBI:15378"/>
        <dbReference type="ChEBI" id="CHEBI:30616"/>
        <dbReference type="ChEBI" id="CHEBI:33019"/>
        <dbReference type="ChEBI" id="CHEBI:43474"/>
        <dbReference type="ChEBI" id="CHEBI:58702"/>
        <dbReference type="ChEBI" id="CHEBI:456215"/>
        <dbReference type="EC" id="2.7.9.1"/>
    </reaction>
</comment>
<dbReference type="Pfam" id="PF00391">
    <property type="entry name" value="PEP-utilizers"/>
    <property type="match status" value="1"/>
</dbReference>
<dbReference type="Gene3D" id="3.30.1490.20">
    <property type="entry name" value="ATP-grasp fold, A domain"/>
    <property type="match status" value="1"/>
</dbReference>
<evidence type="ECO:0000259" key="16">
    <source>
        <dbReference type="Pfam" id="PF02896"/>
    </source>
</evidence>
<feature type="binding site" evidence="12">
    <location>
        <position position="769"/>
    </location>
    <ligand>
        <name>substrate</name>
    </ligand>
</feature>
<protein>
    <recommendedName>
        <fullName evidence="3 10">Pyruvate, phosphate dikinase</fullName>
        <ecNumber evidence="3 10">2.7.9.1</ecNumber>
    </recommendedName>
</protein>
<keyword evidence="4" id="KW-0808">Transferase</keyword>
<evidence type="ECO:0000256" key="1">
    <source>
        <dbReference type="ARBA" id="ARBA00001946"/>
    </source>
</evidence>
<proteinExistence type="inferred from homology"/>
<keyword evidence="7 17" id="KW-0418">Kinase</keyword>
<keyword evidence="6" id="KW-0547">Nucleotide-binding</keyword>
<dbReference type="GO" id="GO:0050242">
    <property type="term" value="F:pyruvate, phosphate dikinase activity"/>
    <property type="evidence" value="ECO:0007669"/>
    <property type="project" value="UniProtKB-UniRule"/>
</dbReference>
<feature type="binding site" evidence="12">
    <location>
        <position position="613"/>
    </location>
    <ligand>
        <name>substrate</name>
    </ligand>
</feature>
<dbReference type="PROSITE" id="PS00370">
    <property type="entry name" value="PEP_ENZYMES_PHOS_SITE"/>
    <property type="match status" value="1"/>
</dbReference>
<dbReference type="InterPro" id="IPR015813">
    <property type="entry name" value="Pyrv/PenolPyrv_kinase-like_dom"/>
</dbReference>
<keyword evidence="8" id="KW-0067">ATP-binding</keyword>
<feature type="domain" description="Pyruvate phosphate dikinase AMP/ATP-binding" evidence="15">
    <location>
        <begin position="53"/>
        <end position="291"/>
    </location>
</feature>
<comment type="cofactor">
    <cofactor evidence="1 10 13">
        <name>Mg(2+)</name>
        <dbReference type="ChEBI" id="CHEBI:18420"/>
    </cofactor>
</comment>
<dbReference type="InterPro" id="IPR008279">
    <property type="entry name" value="PEP-util_enz_mobile_dom"/>
</dbReference>
<dbReference type="InterPro" id="IPR013815">
    <property type="entry name" value="ATP_grasp_subdomain_1"/>
</dbReference>
<evidence type="ECO:0000256" key="3">
    <source>
        <dbReference type="ARBA" id="ARBA00011994"/>
    </source>
</evidence>
<dbReference type="Gene3D" id="3.30.470.20">
    <property type="entry name" value="ATP-grasp fold, B domain"/>
    <property type="match status" value="1"/>
</dbReference>
<reference evidence="17 18" key="1">
    <citation type="submission" date="2019-03" db="EMBL/GenBank/DDBJ databases">
        <title>Single cell metagenomics reveals metabolic interactions within the superorganism composed of flagellate Streblomastix strix and complex community of Bacteroidetes bacteria on its surface.</title>
        <authorList>
            <person name="Treitli S.C."/>
            <person name="Kolisko M."/>
            <person name="Husnik F."/>
            <person name="Keeling P."/>
            <person name="Hampl V."/>
        </authorList>
    </citation>
    <scope>NUCLEOTIDE SEQUENCE [LARGE SCALE GENOMIC DNA]</scope>
    <source>
        <strain evidence="17">ST1C</strain>
    </source>
</reference>
<feature type="binding site" evidence="13">
    <location>
        <position position="746"/>
    </location>
    <ligand>
        <name>Mg(2+)</name>
        <dbReference type="ChEBI" id="CHEBI:18420"/>
    </ligand>
</feature>
<dbReference type="Pfam" id="PF01326">
    <property type="entry name" value="PPDK_N"/>
    <property type="match status" value="2"/>
</dbReference>
<dbReference type="InterPro" id="IPR002192">
    <property type="entry name" value="PPDK_AMP/ATP-bd"/>
</dbReference>
<feature type="binding site" evidence="12">
    <location>
        <position position="768"/>
    </location>
    <ligand>
        <name>substrate</name>
    </ligand>
</feature>
<dbReference type="InterPro" id="IPR018274">
    <property type="entry name" value="PEP_util_AS"/>
</dbReference>
<feature type="binding site" evidence="12">
    <location>
        <position position="746"/>
    </location>
    <ligand>
        <name>substrate</name>
    </ligand>
</feature>
<evidence type="ECO:0000256" key="5">
    <source>
        <dbReference type="ARBA" id="ARBA00022723"/>
    </source>
</evidence>
<evidence type="ECO:0000259" key="14">
    <source>
        <dbReference type="Pfam" id="PF00391"/>
    </source>
</evidence>
<feature type="domain" description="PEP-utilising enzyme C-terminal" evidence="16">
    <location>
        <begin position="514"/>
        <end position="870"/>
    </location>
</feature>
<dbReference type="Proteomes" id="UP000324800">
    <property type="component" value="Unassembled WGS sequence"/>
</dbReference>
<evidence type="ECO:0000256" key="4">
    <source>
        <dbReference type="ARBA" id="ARBA00022679"/>
    </source>
</evidence>
<dbReference type="SUPFAM" id="SSF52009">
    <property type="entry name" value="Phosphohistidine domain"/>
    <property type="match status" value="1"/>
</dbReference>
<evidence type="ECO:0000256" key="6">
    <source>
        <dbReference type="ARBA" id="ARBA00022741"/>
    </source>
</evidence>
<dbReference type="PANTHER" id="PTHR22931:SF9">
    <property type="entry name" value="PYRUVATE, PHOSPHATE DIKINASE 1, CHLOROPLASTIC"/>
    <property type="match status" value="1"/>
</dbReference>
<dbReference type="PANTHER" id="PTHR22931">
    <property type="entry name" value="PHOSPHOENOLPYRUVATE DIKINASE-RELATED"/>
    <property type="match status" value="1"/>
</dbReference>
<evidence type="ECO:0000256" key="2">
    <source>
        <dbReference type="ARBA" id="ARBA00007837"/>
    </source>
</evidence>
<evidence type="ECO:0000256" key="11">
    <source>
        <dbReference type="PIRSR" id="PIRSR000853-1"/>
    </source>
</evidence>
<evidence type="ECO:0000313" key="17">
    <source>
        <dbReference type="EMBL" id="KAA6385814.1"/>
    </source>
</evidence>
<dbReference type="Pfam" id="PF02896">
    <property type="entry name" value="PEP-utilizers_C"/>
    <property type="match status" value="1"/>
</dbReference>
<feature type="active site" description="Proton donor" evidence="11">
    <location>
        <position position="832"/>
    </location>
</feature>
<keyword evidence="9 13" id="KW-0460">Magnesium</keyword>
<dbReference type="AlphaFoldDB" id="A0A5J4VT51"/>
<comment type="similarity">
    <text evidence="2 10">Belongs to the PEP-utilizing enzyme family.</text>
</comment>
<organism evidence="17 18">
    <name type="scientific">Streblomastix strix</name>
    <dbReference type="NCBI Taxonomy" id="222440"/>
    <lineage>
        <taxon>Eukaryota</taxon>
        <taxon>Metamonada</taxon>
        <taxon>Preaxostyla</taxon>
        <taxon>Oxymonadida</taxon>
        <taxon>Streblomastigidae</taxon>
        <taxon>Streblomastix</taxon>
    </lineage>
</organism>
<feature type="active site" description="Tele-phosphohistidine intermediate" evidence="11">
    <location>
        <position position="451"/>
    </location>
</feature>
<dbReference type="InterPro" id="IPR000121">
    <property type="entry name" value="PEP_util_C"/>
</dbReference>
<dbReference type="InterPro" id="IPR023151">
    <property type="entry name" value="PEP_util_CS"/>
</dbReference>
<dbReference type="NCBIfam" id="TIGR01828">
    <property type="entry name" value="pyru_phos_dikin"/>
    <property type="match status" value="1"/>
</dbReference>